<accession>A0A427XGN6</accession>
<feature type="compositionally biased region" description="Low complexity" evidence="5">
    <location>
        <begin position="22"/>
        <end position="38"/>
    </location>
</feature>
<keyword evidence="6" id="KW-1133">Transmembrane helix</keyword>
<dbReference type="Pfam" id="PF13639">
    <property type="entry name" value="zf-RING_2"/>
    <property type="match status" value="1"/>
</dbReference>
<dbReference type="SUPFAM" id="SSF57850">
    <property type="entry name" value="RING/U-box"/>
    <property type="match status" value="1"/>
</dbReference>
<dbReference type="CDD" id="cd16454">
    <property type="entry name" value="RING-H2_PA-TM-RING"/>
    <property type="match status" value="1"/>
</dbReference>
<feature type="transmembrane region" description="Helical" evidence="6">
    <location>
        <begin position="370"/>
        <end position="394"/>
    </location>
</feature>
<keyword evidence="2 4" id="KW-0863">Zinc-finger</keyword>
<evidence type="ECO:0000313" key="8">
    <source>
        <dbReference type="EMBL" id="RSH77992.1"/>
    </source>
</evidence>
<feature type="region of interest" description="Disordered" evidence="5">
    <location>
        <begin position="18"/>
        <end position="38"/>
    </location>
</feature>
<dbReference type="EMBL" id="RSCE01000013">
    <property type="protein sequence ID" value="RSH77992.1"/>
    <property type="molecule type" value="Genomic_DNA"/>
</dbReference>
<evidence type="ECO:0000256" key="1">
    <source>
        <dbReference type="ARBA" id="ARBA00022723"/>
    </source>
</evidence>
<sequence length="865" mass="91449">MPGTFELLRRHAGGRRHGLGHAGPLQQQRPPGQQQGAGQRAKAILSLSVVWRIARIISSIVLLALAATFDSPLYPGHKQNQPSDTCRRPELFQSWLAVSMVVLVCYILSSGWTKARETSRGRPRTPPPADLEAARPRPLPLPAPLQRVRSAPDAAAVPPPAAQSRAILSHSSPTVHHLYQAPSLYLSNSSLSAGTPGPSTPALSSPNSPEAMVSPSALASTYSLGSLGVLAKVPEGEPMQQLPSLPVGSLPPALLNAAAAAATTEPRPRPDSALIPDSRAQSRAASRGPYPAPYLTAPERNAVRRAEIARKVDKVAARADALMVPRIVLFVLGNVLIFHPWPSTTTTCYNSAPLLWWAVFVGVIDDWVRIVASSIIGAVFFTVYFIYHALLAAYDTFAIRMGWRPPRPPTNTRMPQPLATADLLRCKKVCYVPDPSDPASDDGHSVREGEAVAPDEIDRSRLPLPAVVLPAHRAVCGVCQENFAPPREVARIMYKVPELRQLPCDHVFHESCVDEWLLNHSDACPYCTQSVREGLQKLEVARSAAASRVSLPQQPTAAASRTSLHTPGSQASLAATRRTSRTSNPAVTSQASLGHYPAGARTSALMSQASLASPSPATRAASRMSVHNPSMSQASLAHYPATGSRVSIQYPAGTRTSIQVRAVSRASMQSNPAASQVSLGHYPTGSLSQLGYPGNYPLGYPSAAAASASRTSLVYQHRQSRGSFGAAGSSASLAFYPPSTTRVSLNVANGSTTSLYHPAASSHSLTTPSRAASRTSHTRTVSATQGELELSAQSTTSLGVEGSPLMRSASASRVSLTTCPPAAASSGSLVTVPAAVSRAARASLAENLAEQEREALRNAAKGIAR</sequence>
<dbReference type="AlphaFoldDB" id="A0A427XGN6"/>
<dbReference type="GO" id="GO:0012505">
    <property type="term" value="C:endomembrane system"/>
    <property type="evidence" value="ECO:0007669"/>
    <property type="project" value="TreeGrafter"/>
</dbReference>
<dbReference type="GO" id="GO:0008270">
    <property type="term" value="F:zinc ion binding"/>
    <property type="evidence" value="ECO:0007669"/>
    <property type="project" value="UniProtKB-KW"/>
</dbReference>
<dbReference type="GO" id="GO:0061630">
    <property type="term" value="F:ubiquitin protein ligase activity"/>
    <property type="evidence" value="ECO:0007669"/>
    <property type="project" value="TreeGrafter"/>
</dbReference>
<feature type="transmembrane region" description="Helical" evidence="6">
    <location>
        <begin position="321"/>
        <end position="341"/>
    </location>
</feature>
<feature type="compositionally biased region" description="Low complexity" evidence="5">
    <location>
        <begin position="609"/>
        <end position="625"/>
    </location>
</feature>
<evidence type="ECO:0000256" key="3">
    <source>
        <dbReference type="ARBA" id="ARBA00022833"/>
    </source>
</evidence>
<protein>
    <recommendedName>
        <fullName evidence="7">RING-type domain-containing protein</fullName>
    </recommendedName>
</protein>
<feature type="region of interest" description="Disordered" evidence="5">
    <location>
        <begin position="259"/>
        <end position="289"/>
    </location>
</feature>
<feature type="compositionally biased region" description="Polar residues" evidence="5">
    <location>
        <begin position="581"/>
        <end position="592"/>
    </location>
</feature>
<organism evidence="8 9">
    <name type="scientific">Apiotrichum porosum</name>
    <dbReference type="NCBI Taxonomy" id="105984"/>
    <lineage>
        <taxon>Eukaryota</taxon>
        <taxon>Fungi</taxon>
        <taxon>Dikarya</taxon>
        <taxon>Basidiomycota</taxon>
        <taxon>Agaricomycotina</taxon>
        <taxon>Tremellomycetes</taxon>
        <taxon>Trichosporonales</taxon>
        <taxon>Trichosporonaceae</taxon>
        <taxon>Apiotrichum</taxon>
    </lineage>
</organism>
<comment type="caution">
    <text evidence="8">The sequence shown here is derived from an EMBL/GenBank/DDBJ whole genome shotgun (WGS) entry which is preliminary data.</text>
</comment>
<feature type="domain" description="RING-type" evidence="7">
    <location>
        <begin position="476"/>
        <end position="528"/>
    </location>
</feature>
<evidence type="ECO:0000256" key="2">
    <source>
        <dbReference type="ARBA" id="ARBA00022771"/>
    </source>
</evidence>
<reference evidence="8 9" key="1">
    <citation type="submission" date="2018-11" db="EMBL/GenBank/DDBJ databases">
        <title>Genome sequence of Apiotrichum porosum DSM 27194.</title>
        <authorList>
            <person name="Aliyu H."/>
            <person name="Gorte O."/>
            <person name="Ochsenreither K."/>
        </authorList>
    </citation>
    <scope>NUCLEOTIDE SEQUENCE [LARGE SCALE GENOMIC DNA]</scope>
    <source>
        <strain evidence="8 9">DSM 27194</strain>
    </source>
</reference>
<dbReference type="InterPro" id="IPR050731">
    <property type="entry name" value="HRD1_E3_ubiq-ligases"/>
</dbReference>
<keyword evidence="6" id="KW-0472">Membrane</keyword>
<dbReference type="Gene3D" id="3.30.40.10">
    <property type="entry name" value="Zinc/RING finger domain, C3HC4 (zinc finger)"/>
    <property type="match status" value="1"/>
</dbReference>
<dbReference type="PANTHER" id="PTHR22763">
    <property type="entry name" value="RING ZINC FINGER PROTEIN"/>
    <property type="match status" value="1"/>
</dbReference>
<dbReference type="GeneID" id="39586986"/>
<dbReference type="STRING" id="105984.A0A427XGN6"/>
<feature type="region of interest" description="Disordered" evidence="5">
    <location>
        <begin position="607"/>
        <end position="633"/>
    </location>
</feature>
<feature type="compositionally biased region" description="Polar residues" evidence="5">
    <location>
        <begin position="757"/>
        <end position="798"/>
    </location>
</feature>
<dbReference type="InterPro" id="IPR013083">
    <property type="entry name" value="Znf_RING/FYVE/PHD"/>
</dbReference>
<gene>
    <name evidence="8" type="ORF">EHS24_002443</name>
</gene>
<evidence type="ECO:0000256" key="5">
    <source>
        <dbReference type="SAM" id="MobiDB-lite"/>
    </source>
</evidence>
<keyword evidence="1" id="KW-0479">Metal-binding</keyword>
<feature type="compositionally biased region" description="Low complexity" evidence="5">
    <location>
        <begin position="144"/>
        <end position="156"/>
    </location>
</feature>
<feature type="transmembrane region" description="Helical" evidence="6">
    <location>
        <begin position="49"/>
        <end position="69"/>
    </location>
</feature>
<dbReference type="OrthoDB" id="2623028at2759"/>
<feature type="transmembrane region" description="Helical" evidence="6">
    <location>
        <begin position="92"/>
        <end position="112"/>
    </location>
</feature>
<keyword evidence="6" id="KW-0812">Transmembrane</keyword>
<feature type="compositionally biased region" description="Polar residues" evidence="5">
    <location>
        <begin position="551"/>
        <end position="573"/>
    </location>
</feature>
<dbReference type="RefSeq" id="XP_028473139.1">
    <property type="nucleotide sequence ID" value="XM_028618183.1"/>
</dbReference>
<evidence type="ECO:0000259" key="7">
    <source>
        <dbReference type="PROSITE" id="PS50089"/>
    </source>
</evidence>
<dbReference type="SMART" id="SM00184">
    <property type="entry name" value="RING"/>
    <property type="match status" value="1"/>
</dbReference>
<keyword evidence="9" id="KW-1185">Reference proteome</keyword>
<evidence type="ECO:0000313" key="9">
    <source>
        <dbReference type="Proteomes" id="UP000279236"/>
    </source>
</evidence>
<dbReference type="Proteomes" id="UP000279236">
    <property type="component" value="Unassembled WGS sequence"/>
</dbReference>
<keyword evidence="3" id="KW-0862">Zinc</keyword>
<proteinExistence type="predicted"/>
<dbReference type="PROSITE" id="PS50089">
    <property type="entry name" value="ZF_RING_2"/>
    <property type="match status" value="1"/>
</dbReference>
<feature type="region of interest" description="Disordered" evidence="5">
    <location>
        <begin position="549"/>
        <end position="593"/>
    </location>
</feature>
<evidence type="ECO:0000256" key="4">
    <source>
        <dbReference type="PROSITE-ProRule" id="PRU00175"/>
    </source>
</evidence>
<name>A0A427XGN6_9TREE</name>
<feature type="region of interest" description="Disordered" evidence="5">
    <location>
        <begin position="190"/>
        <end position="214"/>
    </location>
</feature>
<dbReference type="GO" id="GO:0043161">
    <property type="term" value="P:proteasome-mediated ubiquitin-dependent protein catabolic process"/>
    <property type="evidence" value="ECO:0007669"/>
    <property type="project" value="TreeGrafter"/>
</dbReference>
<evidence type="ECO:0000256" key="6">
    <source>
        <dbReference type="SAM" id="Phobius"/>
    </source>
</evidence>
<feature type="region of interest" description="Disordered" evidence="5">
    <location>
        <begin position="757"/>
        <end position="804"/>
    </location>
</feature>
<dbReference type="InterPro" id="IPR001841">
    <property type="entry name" value="Znf_RING"/>
</dbReference>
<feature type="region of interest" description="Disordered" evidence="5">
    <location>
        <begin position="115"/>
        <end position="164"/>
    </location>
</feature>